<dbReference type="InterPro" id="IPR014001">
    <property type="entry name" value="Helicase_ATP-bd"/>
</dbReference>
<accession>A0ABV6YH46</accession>
<dbReference type="InterPro" id="IPR007409">
    <property type="entry name" value="Restrct_endonuc_type1_HsdR_N"/>
</dbReference>
<gene>
    <name evidence="12" type="ORF">ACETIH_28465</name>
</gene>
<sequence length="984" mass="111442">MTEIKISEASTVQFPMVAHAVGIGWSPLPPEVAKQKRGGEAGMMLRDELEAALAKFNSWMTADAVRQVVEKLEAIPPTIEGNRDMLAWLRGERQWYDEHEKRHRHIQIIDFEAPSNNVFHVTWEWKLKPPARKGNRADVMFVVNGVPVCIVEHKNPKDGSAIERGVTQLKRYEKETPELVGAPQLFNVTHLLDYWYGVTWNASRRFMARWKQQPEETYKFAVQAFFEPTDFLRTLQHWILFYVEDGETRKSILRQHQRIAIDRIVERCEDANKTRGLVWHTQGSGKTFTLLTAARLILENKERFKNATVILVVDRIELEGQLKGWVEKLLGEMQQQDISVWRAESKAKVQELLKTDKRGLIISTIHRFEGIDKDSNTRDNIYVFIDEAHRSVAKDLGTYMMAAVPNATIIGFTGTPIAKSAQGEGTFKIFGADDEQGYLDKYSIRESIEDETTLPIRHTMAPSDMTVPAERLDKEFFELAAAEGITDIDELNKVLDRAVGLRTFLTADDRIEKVASFVAEHFEEKVLPLGYKAFLVGVNREACAKYKRALDKLLPAEWSEAVYTENAADIVDRPLVAEVQLSPERESDVRLLFKKAAENPKILIVTDKLLTGYDAPLLYCMYLDKPMRDHVLLQAIARVNRPYVDANGVQKRVGLVVDFVGVLRELQKALQFDSSDVKGVIEDLDLLLKDLLSRLEKAKTHYLEAGDEGSADEKLERLVYGRFLDPESRKKFFEDYKEIEALWEILSPSPELRDHITSFRRLAQLYAAVRNAYADRGGFVGDLAYKTRRLVEETATQEGLGRLTKTVTFDLKTLEGLRAEPGPDEGKVFNLVRGLQDEIDRDSETAPVLQSLKDRAARILKDLESRKTTGLAAMDLLAALAKEKEGAVKAAKDSGLSARAFGAFWTLKDDGALHKAGISAMELAQEAETLLGKFPNAKVNADEQRRFRAALYRPLLELDKEERSRVVDVVLATLLNGDNDIDDQ</sequence>
<dbReference type="Gene3D" id="3.40.50.300">
    <property type="entry name" value="P-loop containing nucleotide triphosphate hydrolases"/>
    <property type="match status" value="2"/>
</dbReference>
<reference evidence="12 13" key="1">
    <citation type="submission" date="2024-09" db="EMBL/GenBank/DDBJ databases">
        <title>Nodulacao em especies de Leguminosae Basais da Amazonia e Caracterizacao dos Rizobios e Bacterias Associadas aos Nodulos.</title>
        <authorList>
            <person name="Jambeiro I.C.A."/>
            <person name="Lopes I.S."/>
            <person name="Aguiar E.R.G.R."/>
            <person name="Santos A.F.J."/>
            <person name="Dos Santos J.M.F."/>
            <person name="Gross E."/>
        </authorList>
    </citation>
    <scope>NUCLEOTIDE SEQUENCE [LARGE SCALE GENOMIC DNA]</scope>
    <source>
        <strain evidence="12 13">BRUESC1165</strain>
    </source>
</reference>
<dbReference type="CDD" id="cd18030">
    <property type="entry name" value="DEXHc_RE_I_HsdR"/>
    <property type="match status" value="1"/>
</dbReference>
<dbReference type="EMBL" id="JBHOMY010000122">
    <property type="protein sequence ID" value="MFC1460575.1"/>
    <property type="molecule type" value="Genomic_DNA"/>
</dbReference>
<dbReference type="Pfam" id="PF18766">
    <property type="entry name" value="SWI2_SNF2"/>
    <property type="match status" value="1"/>
</dbReference>
<dbReference type="NCBIfam" id="TIGR00348">
    <property type="entry name" value="hsdR"/>
    <property type="match status" value="1"/>
</dbReference>
<keyword evidence="5 10" id="KW-0680">Restriction system</keyword>
<dbReference type="InterPro" id="IPR051268">
    <property type="entry name" value="Type-I_R_enzyme_R_subunit"/>
</dbReference>
<evidence type="ECO:0000256" key="1">
    <source>
        <dbReference type="ARBA" id="ARBA00000851"/>
    </source>
</evidence>
<keyword evidence="3" id="KW-0540">Nuclease</keyword>
<dbReference type="CDD" id="cd18800">
    <property type="entry name" value="SF2_C_EcoR124I-like"/>
    <property type="match status" value="1"/>
</dbReference>
<evidence type="ECO:0000256" key="8">
    <source>
        <dbReference type="ARBA" id="ARBA00022840"/>
    </source>
</evidence>
<feature type="domain" description="Helicase ATP-binding" evidence="11">
    <location>
        <begin position="267"/>
        <end position="434"/>
    </location>
</feature>
<comment type="similarity">
    <text evidence="2 10">Belongs to the HsdR family.</text>
</comment>
<comment type="catalytic activity">
    <reaction evidence="1 10">
        <text>Endonucleolytic cleavage of DNA to give random double-stranded fragments with terminal 5'-phosphates, ATP is simultaneously hydrolyzed.</text>
        <dbReference type="EC" id="3.1.21.3"/>
    </reaction>
</comment>
<proteinExistence type="inferred from homology"/>
<dbReference type="InterPro" id="IPR040980">
    <property type="entry name" value="SWI2_SNF2"/>
</dbReference>
<dbReference type="SUPFAM" id="SSF52540">
    <property type="entry name" value="P-loop containing nucleoside triphosphate hydrolases"/>
    <property type="match status" value="1"/>
</dbReference>
<evidence type="ECO:0000256" key="2">
    <source>
        <dbReference type="ARBA" id="ARBA00008598"/>
    </source>
</evidence>
<dbReference type="CDD" id="cd22332">
    <property type="entry name" value="HsdR_N"/>
    <property type="match status" value="1"/>
</dbReference>
<keyword evidence="7 10" id="KW-0378">Hydrolase</keyword>
<keyword evidence="13" id="KW-1185">Reference proteome</keyword>
<evidence type="ECO:0000256" key="10">
    <source>
        <dbReference type="RuleBase" id="RU364115"/>
    </source>
</evidence>
<dbReference type="Gene3D" id="3.90.1570.50">
    <property type="match status" value="1"/>
</dbReference>
<dbReference type="GO" id="GO:0009035">
    <property type="term" value="F:type I site-specific deoxyribonuclease activity"/>
    <property type="evidence" value="ECO:0007669"/>
    <property type="project" value="UniProtKB-EC"/>
</dbReference>
<name>A0ABV6YH46_9HYPH</name>
<evidence type="ECO:0000256" key="4">
    <source>
        <dbReference type="ARBA" id="ARBA00022741"/>
    </source>
</evidence>
<comment type="caution">
    <text evidence="12">The sequence shown here is derived from an EMBL/GenBank/DDBJ whole genome shotgun (WGS) entry which is preliminary data.</text>
</comment>
<dbReference type="Proteomes" id="UP001593940">
    <property type="component" value="Unassembled WGS sequence"/>
</dbReference>
<keyword evidence="4 10" id="KW-0547">Nucleotide-binding</keyword>
<comment type="function">
    <text evidence="10">Subunit R is required for both nuclease and ATPase activities, but not for modification.</text>
</comment>
<dbReference type="Pfam" id="PF04313">
    <property type="entry name" value="HSDR_N"/>
    <property type="match status" value="1"/>
</dbReference>
<dbReference type="SMART" id="SM00487">
    <property type="entry name" value="DEXDc"/>
    <property type="match status" value="1"/>
</dbReference>
<evidence type="ECO:0000256" key="9">
    <source>
        <dbReference type="ARBA" id="ARBA00023125"/>
    </source>
</evidence>
<evidence type="ECO:0000313" key="12">
    <source>
        <dbReference type="EMBL" id="MFC1460575.1"/>
    </source>
</evidence>
<dbReference type="PROSITE" id="PS51192">
    <property type="entry name" value="HELICASE_ATP_BIND_1"/>
    <property type="match status" value="1"/>
</dbReference>
<evidence type="ECO:0000256" key="6">
    <source>
        <dbReference type="ARBA" id="ARBA00022759"/>
    </source>
</evidence>
<keyword evidence="8 10" id="KW-0067">ATP-binding</keyword>
<keyword evidence="6 12" id="KW-0255">Endonuclease</keyword>
<dbReference type="PANTHER" id="PTHR30195:SF15">
    <property type="entry name" value="TYPE I RESTRICTION ENZYME HINDI ENDONUCLEASE SUBUNIT"/>
    <property type="match status" value="1"/>
</dbReference>
<keyword evidence="9 10" id="KW-0238">DNA-binding</keyword>
<organism evidence="12 13">
    <name type="scientific">Microvirga arabica</name>
    <dbReference type="NCBI Taxonomy" id="1128671"/>
    <lineage>
        <taxon>Bacteria</taxon>
        <taxon>Pseudomonadati</taxon>
        <taxon>Pseudomonadota</taxon>
        <taxon>Alphaproteobacteria</taxon>
        <taxon>Hyphomicrobiales</taxon>
        <taxon>Methylobacteriaceae</taxon>
        <taxon>Microvirga</taxon>
    </lineage>
</organism>
<evidence type="ECO:0000259" key="11">
    <source>
        <dbReference type="PROSITE" id="PS51192"/>
    </source>
</evidence>
<comment type="subunit">
    <text evidence="10">The type I restriction/modification system is composed of three polypeptides R, M and S.</text>
</comment>
<dbReference type="InterPro" id="IPR004473">
    <property type="entry name" value="Restrct_endonuc_typeI_HsdR"/>
</dbReference>
<evidence type="ECO:0000256" key="7">
    <source>
        <dbReference type="ARBA" id="ARBA00022801"/>
    </source>
</evidence>
<dbReference type="RefSeq" id="WP_377031788.1">
    <property type="nucleotide sequence ID" value="NZ_JBHOMY010000122.1"/>
</dbReference>
<dbReference type="PANTHER" id="PTHR30195">
    <property type="entry name" value="TYPE I SITE-SPECIFIC DEOXYRIBONUCLEASE PROTEIN SUBUNIT M AND R"/>
    <property type="match status" value="1"/>
</dbReference>
<dbReference type="EC" id="3.1.21.3" evidence="10"/>
<protein>
    <recommendedName>
        <fullName evidence="10">Type I restriction enzyme endonuclease subunit</fullName>
        <shortName evidence="10">R protein</shortName>
        <ecNumber evidence="10">3.1.21.3</ecNumber>
    </recommendedName>
</protein>
<evidence type="ECO:0000256" key="5">
    <source>
        <dbReference type="ARBA" id="ARBA00022747"/>
    </source>
</evidence>
<dbReference type="Pfam" id="PF22679">
    <property type="entry name" value="T1R_D3-like"/>
    <property type="match status" value="1"/>
</dbReference>
<evidence type="ECO:0000256" key="3">
    <source>
        <dbReference type="ARBA" id="ARBA00022722"/>
    </source>
</evidence>
<dbReference type="InterPro" id="IPR055180">
    <property type="entry name" value="HsdR_RecA-like_helicase_dom_2"/>
</dbReference>
<dbReference type="InterPro" id="IPR027417">
    <property type="entry name" value="P-loop_NTPase"/>
</dbReference>
<evidence type="ECO:0000313" key="13">
    <source>
        <dbReference type="Proteomes" id="UP001593940"/>
    </source>
</evidence>